<organism evidence="2 3">
    <name type="scientific">Jatropha curcas</name>
    <name type="common">Barbados nut</name>
    <dbReference type="NCBI Taxonomy" id="180498"/>
    <lineage>
        <taxon>Eukaryota</taxon>
        <taxon>Viridiplantae</taxon>
        <taxon>Streptophyta</taxon>
        <taxon>Embryophyta</taxon>
        <taxon>Tracheophyta</taxon>
        <taxon>Spermatophyta</taxon>
        <taxon>Magnoliopsida</taxon>
        <taxon>eudicotyledons</taxon>
        <taxon>Gunneridae</taxon>
        <taxon>Pentapetalae</taxon>
        <taxon>rosids</taxon>
        <taxon>fabids</taxon>
        <taxon>Malpighiales</taxon>
        <taxon>Euphorbiaceae</taxon>
        <taxon>Crotonoideae</taxon>
        <taxon>Jatropheae</taxon>
        <taxon>Jatropha</taxon>
    </lineage>
</organism>
<name>A0A067KBY8_JATCU</name>
<gene>
    <name evidence="2" type="ORF">JCGZ_18685</name>
</gene>
<dbReference type="STRING" id="180498.A0A067KBY8"/>
<feature type="region of interest" description="Disordered" evidence="1">
    <location>
        <begin position="22"/>
        <end position="101"/>
    </location>
</feature>
<protein>
    <submittedName>
        <fullName evidence="2">Uncharacterized protein</fullName>
    </submittedName>
</protein>
<evidence type="ECO:0000313" key="2">
    <source>
        <dbReference type="EMBL" id="KDP29750.1"/>
    </source>
</evidence>
<dbReference type="EMBL" id="KK914734">
    <property type="protein sequence ID" value="KDP29750.1"/>
    <property type="molecule type" value="Genomic_DNA"/>
</dbReference>
<accession>A0A067KBY8</accession>
<dbReference type="PANTHER" id="PTHR31110:SF9">
    <property type="entry name" value="MHD1 DOMAIN-CONTAINING PROTEIN"/>
    <property type="match status" value="1"/>
</dbReference>
<reference evidence="2 3" key="1">
    <citation type="journal article" date="2014" name="PLoS ONE">
        <title>Global Analysis of Gene Expression Profiles in Physic Nut (Jatropha curcas L.) Seedlings Exposed to Salt Stress.</title>
        <authorList>
            <person name="Zhang L."/>
            <person name="Zhang C."/>
            <person name="Wu P."/>
            <person name="Chen Y."/>
            <person name="Li M."/>
            <person name="Jiang H."/>
            <person name="Wu G."/>
        </authorList>
    </citation>
    <scope>NUCLEOTIDE SEQUENCE [LARGE SCALE GENOMIC DNA]</scope>
    <source>
        <strain evidence="3">cv. GZQX0401</strain>
        <tissue evidence="2">Young leaves</tissue>
    </source>
</reference>
<keyword evidence="3" id="KW-1185">Reference proteome</keyword>
<evidence type="ECO:0000256" key="1">
    <source>
        <dbReference type="SAM" id="MobiDB-lite"/>
    </source>
</evidence>
<dbReference type="OrthoDB" id="1896158at2759"/>
<sequence>MFTDRREGIVTRRIVISNSILTEKPSSDPFGHIKKGGQGLGLPSSAKFRSRQLASDAVPASQTIPVSRKGGGSGSDMDTSSDSEDEIYGGQYSLESSPQDDKIPNIAAARHISPMKRNGNYVTDKTHSNLSMSGESFWQKQGSAAAEDHQLSDSDISTQASFMQQRSTNYSASHKQVFFPNCNSSSCILCPQAALSWMNALQNFQDPTLKNKKFLYKDMPTAPPIHSTVDIEKMDGKISTCRASDISHVEILNSYKAIDNSKSSTSVYSSNWIPDQSERNLEAFVLLDRIGAGREVNAPTSSLPARLPTFHASAQGPWCAVISYDACVRLCLHSWAKGCTEEAPYFLNDECASLRNSFGLQQVLLQSEEELLAKRTSQLVSEGAALKSKRTFGKMKVQVRKVKMGLDPPPGCSFASLNPSMLKLEPLRRPLSTLNSTLHSGWEAVRKVHVSPQIPPNGSFSQQSLAYMRASTHYIKQVSKVLRNEVATLCSNPSSYAAVQETYTCLVRLKSSPEEDSIRMQTGSGETHMFFPDNHSDDLIIEVQDSKGKYCGRILAQVAAIADDPNDKLRWWPIYHEPDHDLIGRMQLYVNYSTALDESNHPKCGCVAETVAYDFVLEVAMKVQHFQQRSLLLHGPWKWLVTEFASYYGISDAYTKLRYLSYIMDVATPTKDCLDLIYDLLQPVIMKGNRKSVLSHQENRILGEVEDQIQQILVLVFENYKSLDELMPSGIMDIFCPATGLAAPALAPAVKLYSLLHDVLSPEAQLKFCRYFQMKSLILSVRNEICTDIQIHNQHVLPSFIDLPNLCASIYSVDLSNRLRSFLIACPPSSPSPSVAELVIATADFQMDLASWNINPVKGGVDAKELFHSYITVWIQDKRLALLELCRLDKVKWSGVRTRHSTTPFVDEIYERLKDTLNDYEVIIQRWPEYTVVLESAIADVEKAIIEALDKQYADCLSPLKDSLAPKIFGLKYVQKFAKRAGEVYVVPEELGVLLNSMKRMLDVLWPKIEIQMKSWVSCSPDGVDTVTGECLSEVTVLLRSKFRSYLQAIVEKLVDNTKMQNATKLKNIIQDSNETMVESDLRNRMQPVKDLMVKTIDNLHSVVEPHVFVAICRGFWDRMGQEILRILQNRKENRSWYKGSRIAVSILDDIFASQMQQLLGNALQEKDLEPPRSIMEARSVLCKDAVNHHDSNYYL</sequence>
<evidence type="ECO:0000313" key="3">
    <source>
        <dbReference type="Proteomes" id="UP000027138"/>
    </source>
</evidence>
<dbReference type="AlphaFoldDB" id="A0A067KBY8"/>
<dbReference type="Proteomes" id="UP000027138">
    <property type="component" value="Unassembled WGS sequence"/>
</dbReference>
<proteinExistence type="predicted"/>
<dbReference type="PANTHER" id="PTHR31110">
    <property type="entry name" value="PESTICIDAL CRYSTAL CRY8BA PROTEIN"/>
    <property type="match status" value="1"/>
</dbReference>